<accession>A0ACD3A7I7</accession>
<gene>
    <name evidence="1" type="ORF">BDN72DRAFT_863308</name>
</gene>
<proteinExistence type="predicted"/>
<sequence>MSSADVKLDEKATCPFHGNDVLAPQMNWFMTLAWMPEHRPRRLLYPRRPGISSQDIERVCWQGGRGTLILCHNRFGRVLDGTPYCGRAPGLVTRVRETDRKIKLYVRESRDWLRCLLLRQSLGVLDGMQFLLRPELPYVNFHCPNASNTSACFTFRKTVNGVNRLPVKQRDGSDIDLDVTELVGRDIDIVFVLMHRHVGFGRAIAVAHVLLIVLV</sequence>
<reference evidence="1 2" key="1">
    <citation type="journal article" date="2019" name="Nat. Ecol. Evol.">
        <title>Megaphylogeny resolves global patterns of mushroom evolution.</title>
        <authorList>
            <person name="Varga T."/>
            <person name="Krizsan K."/>
            <person name="Foldi C."/>
            <person name="Dima B."/>
            <person name="Sanchez-Garcia M."/>
            <person name="Sanchez-Ramirez S."/>
            <person name="Szollosi G.J."/>
            <person name="Szarkandi J.G."/>
            <person name="Papp V."/>
            <person name="Albert L."/>
            <person name="Andreopoulos W."/>
            <person name="Angelini C."/>
            <person name="Antonin V."/>
            <person name="Barry K.W."/>
            <person name="Bougher N.L."/>
            <person name="Buchanan P."/>
            <person name="Buyck B."/>
            <person name="Bense V."/>
            <person name="Catcheside P."/>
            <person name="Chovatia M."/>
            <person name="Cooper J."/>
            <person name="Damon W."/>
            <person name="Desjardin D."/>
            <person name="Finy P."/>
            <person name="Geml J."/>
            <person name="Haridas S."/>
            <person name="Hughes K."/>
            <person name="Justo A."/>
            <person name="Karasinski D."/>
            <person name="Kautmanova I."/>
            <person name="Kiss B."/>
            <person name="Kocsube S."/>
            <person name="Kotiranta H."/>
            <person name="LaButti K.M."/>
            <person name="Lechner B.E."/>
            <person name="Liimatainen K."/>
            <person name="Lipzen A."/>
            <person name="Lukacs Z."/>
            <person name="Mihaltcheva S."/>
            <person name="Morgado L.N."/>
            <person name="Niskanen T."/>
            <person name="Noordeloos M.E."/>
            <person name="Ohm R.A."/>
            <person name="Ortiz-Santana B."/>
            <person name="Ovrebo C."/>
            <person name="Racz N."/>
            <person name="Riley R."/>
            <person name="Savchenko A."/>
            <person name="Shiryaev A."/>
            <person name="Soop K."/>
            <person name="Spirin V."/>
            <person name="Szebenyi C."/>
            <person name="Tomsovsky M."/>
            <person name="Tulloss R.E."/>
            <person name="Uehling J."/>
            <person name="Grigoriev I.V."/>
            <person name="Vagvolgyi C."/>
            <person name="Papp T."/>
            <person name="Martin F.M."/>
            <person name="Miettinen O."/>
            <person name="Hibbett D.S."/>
            <person name="Nagy L.G."/>
        </authorList>
    </citation>
    <scope>NUCLEOTIDE SEQUENCE [LARGE SCALE GENOMIC DNA]</scope>
    <source>
        <strain evidence="1 2">NL-1719</strain>
    </source>
</reference>
<evidence type="ECO:0000313" key="2">
    <source>
        <dbReference type="Proteomes" id="UP000308600"/>
    </source>
</evidence>
<evidence type="ECO:0000313" key="1">
    <source>
        <dbReference type="EMBL" id="TFK61818.1"/>
    </source>
</evidence>
<dbReference type="EMBL" id="ML208626">
    <property type="protein sequence ID" value="TFK61818.1"/>
    <property type="molecule type" value="Genomic_DNA"/>
</dbReference>
<keyword evidence="2" id="KW-1185">Reference proteome</keyword>
<name>A0ACD3A7I7_9AGAR</name>
<organism evidence="1 2">
    <name type="scientific">Pluteus cervinus</name>
    <dbReference type="NCBI Taxonomy" id="181527"/>
    <lineage>
        <taxon>Eukaryota</taxon>
        <taxon>Fungi</taxon>
        <taxon>Dikarya</taxon>
        <taxon>Basidiomycota</taxon>
        <taxon>Agaricomycotina</taxon>
        <taxon>Agaricomycetes</taxon>
        <taxon>Agaricomycetidae</taxon>
        <taxon>Agaricales</taxon>
        <taxon>Pluteineae</taxon>
        <taxon>Pluteaceae</taxon>
        <taxon>Pluteus</taxon>
    </lineage>
</organism>
<dbReference type="Proteomes" id="UP000308600">
    <property type="component" value="Unassembled WGS sequence"/>
</dbReference>
<protein>
    <submittedName>
        <fullName evidence="1">Uncharacterized protein</fullName>
    </submittedName>
</protein>